<reference evidence="2 3" key="1">
    <citation type="submission" date="2021-05" db="EMBL/GenBank/DDBJ databases">
        <title>Comparative genomic studies on the polysaccharide-degrading batcterial strains of the Flammeovirga genus.</title>
        <authorList>
            <person name="Zewei F."/>
            <person name="Zheng Z."/>
            <person name="Yu L."/>
            <person name="Ruyue G."/>
            <person name="Yanhong M."/>
            <person name="Yuanyuan C."/>
            <person name="Jingyan G."/>
            <person name="Wenjun H."/>
        </authorList>
    </citation>
    <scope>NUCLEOTIDE SEQUENCE [LARGE SCALE GENOMIC DNA]</scope>
    <source>
        <strain evidence="2 3">YS10</strain>
        <plasmid evidence="2 3">p2</plasmid>
    </source>
</reference>
<proteinExistence type="predicted"/>
<geneLocation type="plasmid" evidence="2 3">
    <name>p2</name>
</geneLocation>
<keyword evidence="1" id="KW-0472">Membrane</keyword>
<gene>
    <name evidence="2" type="ORF">KM029_26635</name>
</gene>
<sequence>MRLRTGDVKQEAIVFFCFVLLNLLSMDLVANGFWSTYNKAFLTFSHIRRELIHNPKPLELTLQNKTTGAIKKAFVVEAKEEKAVLLDSIHFFEASAEVYTILDFEHINTKKEEKIIFERISVDSIGQLLRACLEVIRSINS</sequence>
<evidence type="ECO:0000256" key="1">
    <source>
        <dbReference type="SAM" id="Phobius"/>
    </source>
</evidence>
<dbReference type="EMBL" id="CP076131">
    <property type="protein sequence ID" value="QWG10787.1"/>
    <property type="molecule type" value="Genomic_DNA"/>
</dbReference>
<name>A0ABX8H5C4_9BACT</name>
<evidence type="ECO:0000313" key="3">
    <source>
        <dbReference type="Proteomes" id="UP000682802"/>
    </source>
</evidence>
<accession>A0ABX8H5C4</accession>
<feature type="transmembrane region" description="Helical" evidence="1">
    <location>
        <begin position="12"/>
        <end position="34"/>
    </location>
</feature>
<dbReference type="RefSeq" id="WP_144077383.1">
    <property type="nucleotide sequence ID" value="NZ_CP076131.1"/>
</dbReference>
<keyword evidence="1" id="KW-1133">Transmembrane helix</keyword>
<keyword evidence="2" id="KW-0614">Plasmid</keyword>
<keyword evidence="3" id="KW-1185">Reference proteome</keyword>
<evidence type="ECO:0000313" key="2">
    <source>
        <dbReference type="EMBL" id="QWG10787.1"/>
    </source>
</evidence>
<dbReference type="Proteomes" id="UP000682802">
    <property type="component" value="Plasmid p2"/>
</dbReference>
<organism evidence="2 3">
    <name type="scientific">Flammeovirga kamogawensis</name>
    <dbReference type="NCBI Taxonomy" id="373891"/>
    <lineage>
        <taxon>Bacteria</taxon>
        <taxon>Pseudomonadati</taxon>
        <taxon>Bacteroidota</taxon>
        <taxon>Cytophagia</taxon>
        <taxon>Cytophagales</taxon>
        <taxon>Flammeovirgaceae</taxon>
        <taxon>Flammeovirga</taxon>
    </lineage>
</organism>
<protein>
    <submittedName>
        <fullName evidence="2">Uncharacterized protein</fullName>
    </submittedName>
</protein>
<keyword evidence="1" id="KW-0812">Transmembrane</keyword>